<gene>
    <name evidence="5" type="ORF">GT747_11760</name>
    <name evidence="6" type="ORF">SAMN05444424_2138</name>
</gene>
<dbReference type="Proteomes" id="UP000474718">
    <property type="component" value="Unassembled WGS sequence"/>
</dbReference>
<evidence type="ECO:0000313" key="5">
    <source>
        <dbReference type="EMBL" id="MZL70429.1"/>
    </source>
</evidence>
<keyword evidence="8" id="KW-1185">Reference proteome</keyword>
<reference evidence="6" key="2">
    <citation type="submission" date="2016-11" db="EMBL/GenBank/DDBJ databases">
        <authorList>
            <person name="Varghese N."/>
            <person name="Submissions S."/>
        </authorList>
    </citation>
    <scope>NUCLEOTIDE SEQUENCE</scope>
    <source>
        <strain evidence="6">DSM 4029</strain>
    </source>
</reference>
<reference evidence="7" key="1">
    <citation type="submission" date="2016-11" db="EMBL/GenBank/DDBJ databases">
        <authorList>
            <person name="Jaros S."/>
            <person name="Januszkiewicz K."/>
            <person name="Wedrychowicz H."/>
        </authorList>
    </citation>
    <scope>NUCLEOTIDE SEQUENCE [LARGE SCALE GENOMIC DNA]</scope>
    <source>
        <strain evidence="7">DSM 4029</strain>
    </source>
</reference>
<evidence type="ECO:0000313" key="6">
    <source>
        <dbReference type="EMBL" id="SHG33197.1"/>
    </source>
</evidence>
<dbReference type="EMBL" id="FQVY01000003">
    <property type="protein sequence ID" value="SHG33197.1"/>
    <property type="molecule type" value="Genomic_DNA"/>
</dbReference>
<dbReference type="PANTHER" id="PTHR43025">
    <property type="entry name" value="MONOGALACTOSYLDIACYLGLYCEROL SYNTHASE"/>
    <property type="match status" value="1"/>
</dbReference>
<proteinExistence type="inferred from homology"/>
<dbReference type="GO" id="GO:0009247">
    <property type="term" value="P:glycolipid biosynthetic process"/>
    <property type="evidence" value="ECO:0007669"/>
    <property type="project" value="InterPro"/>
</dbReference>
<dbReference type="Gene3D" id="3.40.50.2000">
    <property type="entry name" value="Glycogen Phosphorylase B"/>
    <property type="match status" value="1"/>
</dbReference>
<evidence type="ECO:0000256" key="3">
    <source>
        <dbReference type="ARBA" id="ARBA00022679"/>
    </source>
</evidence>
<feature type="domain" description="Diacylglycerol glucosyltransferase N-terminal" evidence="4">
    <location>
        <begin position="14"/>
        <end position="179"/>
    </location>
</feature>
<keyword evidence="2" id="KW-0328">Glycosyltransferase</keyword>
<dbReference type="InterPro" id="IPR050519">
    <property type="entry name" value="Glycosyltransf_28_UgtP"/>
</dbReference>
<dbReference type="GO" id="GO:0016020">
    <property type="term" value="C:membrane"/>
    <property type="evidence" value="ECO:0007669"/>
    <property type="project" value="GOC"/>
</dbReference>
<dbReference type="RefSeq" id="WP_044992138.1">
    <property type="nucleotide sequence ID" value="NZ_FQVY01000003.1"/>
</dbReference>
<evidence type="ECO:0000256" key="1">
    <source>
        <dbReference type="ARBA" id="ARBA00006962"/>
    </source>
</evidence>
<evidence type="ECO:0000256" key="2">
    <source>
        <dbReference type="ARBA" id="ARBA00022676"/>
    </source>
</evidence>
<comment type="caution">
    <text evidence="6">The sequence shown here is derived from an EMBL/GenBank/DDBJ whole genome shotgun (WGS) entry which is preliminary data.</text>
</comment>
<dbReference type="InterPro" id="IPR009695">
    <property type="entry name" value="Diacylglyc_glucosyltr_N"/>
</dbReference>
<evidence type="ECO:0000313" key="7">
    <source>
        <dbReference type="Proteomes" id="UP000184089"/>
    </source>
</evidence>
<comment type="similarity">
    <text evidence="1">Belongs to the glycosyltransferase 28 family.</text>
</comment>
<dbReference type="PANTHER" id="PTHR43025:SF3">
    <property type="entry name" value="MONOGALACTOSYLDIACYLGLYCEROL SYNTHASE 1, CHLOROPLASTIC"/>
    <property type="match status" value="1"/>
</dbReference>
<dbReference type="SUPFAM" id="SSF53756">
    <property type="entry name" value="UDP-Glycosyltransferase/glycogen phosphorylase"/>
    <property type="match status" value="1"/>
</dbReference>
<dbReference type="EMBL" id="WWVX01000008">
    <property type="protein sequence ID" value="MZL70429.1"/>
    <property type="molecule type" value="Genomic_DNA"/>
</dbReference>
<sequence length="370" mass="40833">MKVLILSCNTGQGHNTAGRAVLEELRRQGVPCEMKDVLLFAGQRTSRVVSNAYVKITTRSPLVFQWLYRAGEAIRSDRLHSPVYFANTLYADNLLRYIEGQGFDRVLTPHLFAAEALTSLRRRGKLAARCYGIATDYTCIPFWEETELDAYFIPHRDLMEEFAQKGLPREKLAATGIPVSRRFSHPGDREAARAALGIGPDSQVCLVMTGSMGFGRAGEYAQALLERGGDRRHVYLFGGRNERLKAELRERFAGEPRAVVLDYTDQVPLYMDGCDLLLTKPGGLTSTEAAVHRIPLIHTAPIPGCETQNAAFFSNRGMSLCPDGPEETAEAAEGLLGDPARREAMAAAQAANCNPRAAEEIVRRMAEDDL</sequence>
<evidence type="ECO:0000259" key="4">
    <source>
        <dbReference type="Pfam" id="PF06925"/>
    </source>
</evidence>
<dbReference type="Proteomes" id="UP000184089">
    <property type="component" value="Unassembled WGS sequence"/>
</dbReference>
<dbReference type="AlphaFoldDB" id="A0AAQ1MEV7"/>
<organism evidence="6 7">
    <name type="scientific">Bittarella massiliensis</name>
    <name type="common">ex Durand et al. 2017</name>
    <dbReference type="NCBI Taxonomy" id="1720313"/>
    <lineage>
        <taxon>Bacteria</taxon>
        <taxon>Bacillati</taxon>
        <taxon>Bacillota</taxon>
        <taxon>Clostridia</taxon>
        <taxon>Eubacteriales</taxon>
        <taxon>Oscillospiraceae</taxon>
        <taxon>Bittarella (ex Durand et al. 2017)</taxon>
    </lineage>
</organism>
<evidence type="ECO:0000313" key="8">
    <source>
        <dbReference type="Proteomes" id="UP000474718"/>
    </source>
</evidence>
<dbReference type="Pfam" id="PF06925">
    <property type="entry name" value="MGDG_synth"/>
    <property type="match status" value="1"/>
</dbReference>
<protein>
    <submittedName>
        <fullName evidence="5">Glycosyl transferase</fullName>
    </submittedName>
    <submittedName>
        <fullName evidence="6">Monogalactosyldiacylglycerol synthase</fullName>
    </submittedName>
</protein>
<name>A0AAQ1MEV7_9FIRM</name>
<reference evidence="5 8" key="3">
    <citation type="journal article" date="2019" name="Nat. Med.">
        <title>A library of human gut bacterial isolates paired with longitudinal multiomics data enables mechanistic microbiome research.</title>
        <authorList>
            <person name="Poyet M."/>
            <person name="Groussin M."/>
            <person name="Gibbons S.M."/>
            <person name="Avila-Pacheco J."/>
            <person name="Jiang X."/>
            <person name="Kearney S.M."/>
            <person name="Perrotta A.R."/>
            <person name="Berdy B."/>
            <person name="Zhao S."/>
            <person name="Lieberman T.D."/>
            <person name="Swanson P.K."/>
            <person name="Smith M."/>
            <person name="Roesemann S."/>
            <person name="Alexander J.E."/>
            <person name="Rich S.A."/>
            <person name="Livny J."/>
            <person name="Vlamakis H."/>
            <person name="Clish C."/>
            <person name="Bullock K."/>
            <person name="Deik A."/>
            <person name="Scott J."/>
            <person name="Pierce K.A."/>
            <person name="Xavier R.J."/>
            <person name="Alm E.J."/>
        </authorList>
    </citation>
    <scope>NUCLEOTIDE SEQUENCE [LARGE SCALE GENOMIC DNA]</scope>
    <source>
        <strain evidence="5 8">BIOML-A2</strain>
    </source>
</reference>
<accession>A0AAQ1MEV7</accession>
<dbReference type="GO" id="GO:0016758">
    <property type="term" value="F:hexosyltransferase activity"/>
    <property type="evidence" value="ECO:0007669"/>
    <property type="project" value="InterPro"/>
</dbReference>
<keyword evidence="3 5" id="KW-0808">Transferase</keyword>